<dbReference type="Proteomes" id="UP000002066">
    <property type="component" value="Chromosome"/>
</dbReference>
<evidence type="ECO:0000259" key="1">
    <source>
        <dbReference type="PROSITE" id="PS50801"/>
    </source>
</evidence>
<dbReference type="GO" id="GO:0043856">
    <property type="term" value="F:anti-sigma factor antagonist activity"/>
    <property type="evidence" value="ECO:0007669"/>
    <property type="project" value="TreeGrafter"/>
</dbReference>
<sequence>MVREPLDNSTPAGPPVVAAEGAVDGHWVVRAQGDLDSDTIDPLFIALWEAAPGHAVVVLDASAVTFADSSFLSLLIEVHRRTELRVAAPGTVLARLLRTAGLDRVIRSYPTLEAALGDPPRGSGAPPAPPG</sequence>
<dbReference type="AlphaFoldDB" id="A0A8D3WH73"/>
<proteinExistence type="predicted"/>
<organism evidence="2 3">
    <name type="scientific">Streptomyces pratensis (strain ATCC 33331 / IAF-45CD)</name>
    <dbReference type="NCBI Taxonomy" id="591167"/>
    <lineage>
        <taxon>Bacteria</taxon>
        <taxon>Bacillati</taxon>
        <taxon>Actinomycetota</taxon>
        <taxon>Actinomycetes</taxon>
        <taxon>Kitasatosporales</taxon>
        <taxon>Streptomycetaceae</taxon>
        <taxon>Streptomyces</taxon>
    </lineage>
</organism>
<dbReference type="Gene3D" id="3.30.750.24">
    <property type="entry name" value="STAS domain"/>
    <property type="match status" value="1"/>
</dbReference>
<dbReference type="InterPro" id="IPR002645">
    <property type="entry name" value="STAS_dom"/>
</dbReference>
<dbReference type="PROSITE" id="PS50801">
    <property type="entry name" value="STAS"/>
    <property type="match status" value="1"/>
</dbReference>
<dbReference type="InterPro" id="IPR058548">
    <property type="entry name" value="MlaB-like_STAS"/>
</dbReference>
<name>A0A8D3WH73_STRFA</name>
<evidence type="ECO:0000313" key="3">
    <source>
        <dbReference type="Proteomes" id="UP000002066"/>
    </source>
</evidence>
<dbReference type="EMBL" id="CP002475">
    <property type="protein sequence ID" value="ADW05008.1"/>
    <property type="molecule type" value="Genomic_DNA"/>
</dbReference>
<dbReference type="KEGG" id="sfa:Sfla_3588"/>
<protein>
    <submittedName>
        <fullName evidence="2">Sulfate transporter/antisigma-factor antagonist STAS</fullName>
    </submittedName>
</protein>
<dbReference type="Pfam" id="PF13466">
    <property type="entry name" value="STAS_2"/>
    <property type="match status" value="1"/>
</dbReference>
<dbReference type="SUPFAM" id="SSF52091">
    <property type="entry name" value="SpoIIaa-like"/>
    <property type="match status" value="1"/>
</dbReference>
<evidence type="ECO:0000313" key="2">
    <source>
        <dbReference type="EMBL" id="ADW05008.1"/>
    </source>
</evidence>
<dbReference type="PANTHER" id="PTHR33495:SF2">
    <property type="entry name" value="ANTI-SIGMA FACTOR ANTAGONIST TM_1081-RELATED"/>
    <property type="match status" value="1"/>
</dbReference>
<dbReference type="InterPro" id="IPR036513">
    <property type="entry name" value="STAS_dom_sf"/>
</dbReference>
<gene>
    <name evidence="2" type="ordered locus">Sfla_3588</name>
</gene>
<dbReference type="OrthoDB" id="4262547at2"/>
<reference evidence="2 3" key="1">
    <citation type="submission" date="2011-01" db="EMBL/GenBank/DDBJ databases">
        <title>Complete sequence of chromosome of Streptomyces flavogriseus ATCC 33331.</title>
        <authorList>
            <consortium name="US DOE Joint Genome Institute"/>
            <person name="Lucas S."/>
            <person name="Copeland A."/>
            <person name="Lapidus A."/>
            <person name="Cheng J.-F."/>
            <person name="Goodwin L."/>
            <person name="Pitluck S."/>
            <person name="Davenport K."/>
            <person name="Detter J.C."/>
            <person name="Han C."/>
            <person name="Tapia R."/>
            <person name="Land M."/>
            <person name="Hauser L."/>
            <person name="Kyrpides N."/>
            <person name="Ivanova N."/>
            <person name="Ovchinnikova G."/>
            <person name="Pagani I."/>
            <person name="Brumm P."/>
            <person name="Mead D."/>
            <person name="Woyke T."/>
        </authorList>
    </citation>
    <scope>NUCLEOTIDE SEQUENCE [LARGE SCALE GENOMIC DNA]</scope>
    <source>
        <strain evidence="3">ATCC 33331 / IAF-45CD</strain>
    </source>
</reference>
<dbReference type="PANTHER" id="PTHR33495">
    <property type="entry name" value="ANTI-SIGMA FACTOR ANTAGONIST TM_1081-RELATED-RELATED"/>
    <property type="match status" value="1"/>
</dbReference>
<dbReference type="CDD" id="cd07043">
    <property type="entry name" value="STAS_anti-anti-sigma_factors"/>
    <property type="match status" value="1"/>
</dbReference>
<feature type="domain" description="STAS" evidence="1">
    <location>
        <begin position="28"/>
        <end position="119"/>
    </location>
</feature>
<accession>A0A8D3WH73</accession>